<dbReference type="Pfam" id="PF01370">
    <property type="entry name" value="Epimerase"/>
    <property type="match status" value="1"/>
</dbReference>
<dbReference type="PANTHER" id="PTHR48079:SF6">
    <property type="entry name" value="NAD(P)-BINDING DOMAIN-CONTAINING PROTEIN-RELATED"/>
    <property type="match status" value="1"/>
</dbReference>
<evidence type="ECO:0000313" key="2">
    <source>
        <dbReference type="EMBL" id="CAG9328790.1"/>
    </source>
</evidence>
<dbReference type="SUPFAM" id="SSF51735">
    <property type="entry name" value="NAD(P)-binding Rossmann-fold domains"/>
    <property type="match status" value="1"/>
</dbReference>
<dbReference type="GO" id="GO:0004029">
    <property type="term" value="F:aldehyde dehydrogenase (NAD+) activity"/>
    <property type="evidence" value="ECO:0007669"/>
    <property type="project" value="TreeGrafter"/>
</dbReference>
<feature type="domain" description="NAD-dependent epimerase/dehydratase" evidence="1">
    <location>
        <begin position="3"/>
        <end position="216"/>
    </location>
</feature>
<dbReference type="PANTHER" id="PTHR48079">
    <property type="entry name" value="PROTEIN YEEZ"/>
    <property type="match status" value="1"/>
</dbReference>
<evidence type="ECO:0000259" key="1">
    <source>
        <dbReference type="Pfam" id="PF01370"/>
    </source>
</evidence>
<dbReference type="InterPro" id="IPR001509">
    <property type="entry name" value="Epimerase_deHydtase"/>
</dbReference>
<keyword evidence="3" id="KW-1185">Reference proteome</keyword>
<comment type="caution">
    <text evidence="2">The sequence shown here is derived from an EMBL/GenBank/DDBJ whole genome shotgun (WGS) entry which is preliminary data.</text>
</comment>
<dbReference type="InterPro" id="IPR036291">
    <property type="entry name" value="NAD(P)-bd_dom_sf"/>
</dbReference>
<protein>
    <recommendedName>
        <fullName evidence="1">NAD-dependent epimerase/dehydratase domain-containing protein</fullName>
    </recommendedName>
</protein>
<evidence type="ECO:0000313" key="3">
    <source>
        <dbReference type="Proteomes" id="UP001162131"/>
    </source>
</evidence>
<sequence>MRIFLTGATGAIGSSLLDNFLAHGHDVTSTVRSAQKGEELASKSPSSHFIVFDINPDTAHQLAELAAGYDAIVHCVQQAFGEAGTKAEDITTDALISAARKTAETKPVSLLYSSGCLVYGNTNGVQDEDHEDTSHCLDMLKARVLRDKKIVNSTAGNLRSAIIRPTWVYGKSYVDQWINACKSHNKIIALAGNNHIPFIHHEDLANMYRILIENGAVGVFNATEPEAVSLETVIERVSTLGNIHEIEKVDSPWAHSSEPYGFFLFAHSFDQQLVSKRFADLYHYTPAHRFLDWINSFPFN</sequence>
<gene>
    <name evidence="2" type="ORF">BSTOLATCC_MIC46780</name>
</gene>
<dbReference type="Gene3D" id="3.40.50.720">
    <property type="entry name" value="NAD(P)-binding Rossmann-like Domain"/>
    <property type="match status" value="1"/>
</dbReference>
<dbReference type="GO" id="GO:0005737">
    <property type="term" value="C:cytoplasm"/>
    <property type="evidence" value="ECO:0007669"/>
    <property type="project" value="TreeGrafter"/>
</dbReference>
<name>A0AAU9JT48_9CILI</name>
<dbReference type="InterPro" id="IPR051783">
    <property type="entry name" value="NAD(P)-dependent_oxidoreduct"/>
</dbReference>
<organism evidence="2 3">
    <name type="scientific">Blepharisma stoltei</name>
    <dbReference type="NCBI Taxonomy" id="1481888"/>
    <lineage>
        <taxon>Eukaryota</taxon>
        <taxon>Sar</taxon>
        <taxon>Alveolata</taxon>
        <taxon>Ciliophora</taxon>
        <taxon>Postciliodesmatophora</taxon>
        <taxon>Heterotrichea</taxon>
        <taxon>Heterotrichida</taxon>
        <taxon>Blepharismidae</taxon>
        <taxon>Blepharisma</taxon>
    </lineage>
</organism>
<dbReference type="EMBL" id="CAJZBQ010000046">
    <property type="protein sequence ID" value="CAG9328790.1"/>
    <property type="molecule type" value="Genomic_DNA"/>
</dbReference>
<reference evidence="2" key="1">
    <citation type="submission" date="2021-09" db="EMBL/GenBank/DDBJ databases">
        <authorList>
            <consortium name="AG Swart"/>
            <person name="Singh M."/>
            <person name="Singh A."/>
            <person name="Seah K."/>
            <person name="Emmerich C."/>
        </authorList>
    </citation>
    <scope>NUCLEOTIDE SEQUENCE</scope>
    <source>
        <strain evidence="2">ATCC30299</strain>
    </source>
</reference>
<dbReference type="AlphaFoldDB" id="A0AAU9JT48"/>
<proteinExistence type="predicted"/>
<accession>A0AAU9JT48</accession>
<dbReference type="Proteomes" id="UP001162131">
    <property type="component" value="Unassembled WGS sequence"/>
</dbReference>